<evidence type="ECO:0000313" key="1">
    <source>
        <dbReference type="EMBL" id="KAK8769781.1"/>
    </source>
</evidence>
<gene>
    <name evidence="1" type="ORF">V5799_013757</name>
</gene>
<comment type="caution">
    <text evidence="1">The sequence shown here is derived from an EMBL/GenBank/DDBJ whole genome shotgun (WGS) entry which is preliminary data.</text>
</comment>
<keyword evidence="2" id="KW-1185">Reference proteome</keyword>
<accession>A0AAQ4E506</accession>
<sequence length="92" mass="10087">MGEMSVASQMAFAYVFFVSKARETDQGLANMYKYAMDVLMACALSWTFLAAEPVPLSSYGAAALVLCAVVSAEVQRLSATPRPARSRMRFFM</sequence>
<organism evidence="1 2">
    <name type="scientific">Amblyomma americanum</name>
    <name type="common">Lone star tick</name>
    <dbReference type="NCBI Taxonomy" id="6943"/>
    <lineage>
        <taxon>Eukaryota</taxon>
        <taxon>Metazoa</taxon>
        <taxon>Ecdysozoa</taxon>
        <taxon>Arthropoda</taxon>
        <taxon>Chelicerata</taxon>
        <taxon>Arachnida</taxon>
        <taxon>Acari</taxon>
        <taxon>Parasitiformes</taxon>
        <taxon>Ixodida</taxon>
        <taxon>Ixodoidea</taxon>
        <taxon>Ixodidae</taxon>
        <taxon>Amblyomminae</taxon>
        <taxon>Amblyomma</taxon>
    </lineage>
</organism>
<reference evidence="1 2" key="1">
    <citation type="journal article" date="2023" name="Arcadia Sci">
        <title>De novo assembly of a long-read Amblyomma americanum tick genome.</title>
        <authorList>
            <person name="Chou S."/>
            <person name="Poskanzer K.E."/>
            <person name="Rollins M."/>
            <person name="Thuy-Boun P.S."/>
        </authorList>
    </citation>
    <scope>NUCLEOTIDE SEQUENCE [LARGE SCALE GENOMIC DNA]</scope>
    <source>
        <strain evidence="1">F_SG_1</strain>
        <tissue evidence="1">Salivary glands</tissue>
    </source>
</reference>
<name>A0AAQ4E506_AMBAM</name>
<dbReference type="Proteomes" id="UP001321473">
    <property type="component" value="Unassembled WGS sequence"/>
</dbReference>
<dbReference type="EMBL" id="JARKHS020022121">
    <property type="protein sequence ID" value="KAK8769781.1"/>
    <property type="molecule type" value="Genomic_DNA"/>
</dbReference>
<evidence type="ECO:0000313" key="2">
    <source>
        <dbReference type="Proteomes" id="UP001321473"/>
    </source>
</evidence>
<dbReference type="AlphaFoldDB" id="A0AAQ4E506"/>
<proteinExistence type="predicted"/>
<protein>
    <submittedName>
        <fullName evidence="1">Uncharacterized protein</fullName>
    </submittedName>
</protein>